<reference evidence="2" key="1">
    <citation type="submission" date="2021-01" db="EMBL/GenBank/DDBJ databases">
        <title>Whole genome shotgun sequence of Dactylosporangium siamense NBRC 106093.</title>
        <authorList>
            <person name="Komaki H."/>
            <person name="Tamura T."/>
        </authorList>
    </citation>
    <scope>NUCLEOTIDE SEQUENCE</scope>
    <source>
        <strain evidence="2">NBRC 106093</strain>
    </source>
</reference>
<proteinExistence type="predicted"/>
<feature type="domain" description="Aminoglycoside phosphotransferase" evidence="1">
    <location>
        <begin position="40"/>
        <end position="260"/>
    </location>
</feature>
<name>A0A919PUG8_9ACTN</name>
<dbReference type="PANTHER" id="PTHR21310">
    <property type="entry name" value="AMINOGLYCOSIDE PHOSPHOTRANSFERASE-RELATED-RELATED"/>
    <property type="match status" value="1"/>
</dbReference>
<evidence type="ECO:0000259" key="1">
    <source>
        <dbReference type="Pfam" id="PF01636"/>
    </source>
</evidence>
<dbReference type="InterPro" id="IPR011009">
    <property type="entry name" value="Kinase-like_dom_sf"/>
</dbReference>
<dbReference type="CDD" id="cd05155">
    <property type="entry name" value="APH_ChoK_like_1"/>
    <property type="match status" value="1"/>
</dbReference>
<protein>
    <submittedName>
        <fullName evidence="2">Phosphotransferase</fullName>
    </submittedName>
</protein>
<dbReference type="InterPro" id="IPR002575">
    <property type="entry name" value="Aminoglycoside_PTrfase"/>
</dbReference>
<accession>A0A919PUG8</accession>
<dbReference type="AlphaFoldDB" id="A0A919PUG8"/>
<dbReference type="Proteomes" id="UP000660611">
    <property type="component" value="Unassembled WGS sequence"/>
</dbReference>
<dbReference type="SUPFAM" id="SSF56112">
    <property type="entry name" value="Protein kinase-like (PK-like)"/>
    <property type="match status" value="1"/>
</dbReference>
<comment type="caution">
    <text evidence="2">The sequence shown here is derived from an EMBL/GenBank/DDBJ whole genome shotgun (WGS) entry which is preliminary data.</text>
</comment>
<organism evidence="2 3">
    <name type="scientific">Dactylosporangium siamense</name>
    <dbReference type="NCBI Taxonomy" id="685454"/>
    <lineage>
        <taxon>Bacteria</taxon>
        <taxon>Bacillati</taxon>
        <taxon>Actinomycetota</taxon>
        <taxon>Actinomycetes</taxon>
        <taxon>Micromonosporales</taxon>
        <taxon>Micromonosporaceae</taxon>
        <taxon>Dactylosporangium</taxon>
    </lineage>
</organism>
<dbReference type="EMBL" id="BONQ01000107">
    <property type="protein sequence ID" value="GIG48633.1"/>
    <property type="molecule type" value="Genomic_DNA"/>
</dbReference>
<dbReference type="Gene3D" id="3.30.200.20">
    <property type="entry name" value="Phosphorylase Kinase, domain 1"/>
    <property type="match status" value="1"/>
</dbReference>
<keyword evidence="3" id="KW-1185">Reference proteome</keyword>
<dbReference type="Pfam" id="PF01636">
    <property type="entry name" value="APH"/>
    <property type="match status" value="1"/>
</dbReference>
<evidence type="ECO:0000313" key="3">
    <source>
        <dbReference type="Proteomes" id="UP000660611"/>
    </source>
</evidence>
<gene>
    <name evidence="2" type="ORF">Dsi01nite_066740</name>
</gene>
<sequence length="297" mass="32334">MQMHDDQLHVSTETAGALIAAQFPHLRDLPVRPLSSQGTVNAIFRVGDLLAARFPLQPQDRRSLEVEARAARELLHRTRFPTPEPVGIGAPGAGYPSPWSIQTWLPGTIATALDPGDSVPFAEDLAEFIAGVRTIDTAGRTFGGHGRGGALQDHDAWIETCLHHSEGLLDVPALRRAWATMRLLPRGGRPDLMNHADLMPGNVLVRDGRLAGVLDVGGLGPADPALDLLGAWHLLEPGPRQALRDRLGGDDLEWDRGRAWAFVQSMGLVWYYDRSNLAMSTTGRRTLTRILDSLRGA</sequence>
<evidence type="ECO:0000313" key="2">
    <source>
        <dbReference type="EMBL" id="GIG48633.1"/>
    </source>
</evidence>
<dbReference type="InterPro" id="IPR051678">
    <property type="entry name" value="AGP_Transferase"/>
</dbReference>
<dbReference type="PANTHER" id="PTHR21310:SF42">
    <property type="entry name" value="BIFUNCTIONAL AAC_APH"/>
    <property type="match status" value="1"/>
</dbReference>
<dbReference type="Gene3D" id="3.90.1200.10">
    <property type="match status" value="1"/>
</dbReference>